<organism evidence="2 3">
    <name type="scientific">Rhizomicrobium palustre</name>
    <dbReference type="NCBI Taxonomy" id="189966"/>
    <lineage>
        <taxon>Bacteria</taxon>
        <taxon>Pseudomonadati</taxon>
        <taxon>Pseudomonadota</taxon>
        <taxon>Alphaproteobacteria</taxon>
        <taxon>Micropepsales</taxon>
        <taxon>Micropepsaceae</taxon>
        <taxon>Rhizomicrobium</taxon>
    </lineage>
</organism>
<accession>A0A846MX02</accession>
<dbReference type="RefSeq" id="WP_167081220.1">
    <property type="nucleotide sequence ID" value="NZ_BAAADC010000001.1"/>
</dbReference>
<reference evidence="2 3" key="1">
    <citation type="submission" date="2020-03" db="EMBL/GenBank/DDBJ databases">
        <title>Genomic Encyclopedia of Type Strains, Phase IV (KMG-IV): sequencing the most valuable type-strain genomes for metagenomic binning, comparative biology and taxonomic classification.</title>
        <authorList>
            <person name="Goeker M."/>
        </authorList>
    </citation>
    <scope>NUCLEOTIDE SEQUENCE [LARGE SCALE GENOMIC DNA]</scope>
    <source>
        <strain evidence="2 3">DSM 19867</strain>
    </source>
</reference>
<keyword evidence="3" id="KW-1185">Reference proteome</keyword>
<dbReference type="EMBL" id="JAASRM010000001">
    <property type="protein sequence ID" value="NIK87517.1"/>
    <property type="molecule type" value="Genomic_DNA"/>
</dbReference>
<name>A0A846MX02_9PROT</name>
<feature type="region of interest" description="Disordered" evidence="1">
    <location>
        <begin position="1"/>
        <end position="41"/>
    </location>
</feature>
<sequence length="61" mass="6579">MEPKPDPVAVGRKANELSASHGLGARRHARARAEEAAQKGNAEEQAFWLAVADELNPRCSI</sequence>
<evidence type="ECO:0000313" key="3">
    <source>
        <dbReference type="Proteomes" id="UP000570514"/>
    </source>
</evidence>
<protein>
    <submittedName>
        <fullName evidence="2">Uncharacterized protein</fullName>
    </submittedName>
</protein>
<evidence type="ECO:0000256" key="1">
    <source>
        <dbReference type="SAM" id="MobiDB-lite"/>
    </source>
</evidence>
<dbReference type="AlphaFoldDB" id="A0A846MX02"/>
<dbReference type="Proteomes" id="UP000570514">
    <property type="component" value="Unassembled WGS sequence"/>
</dbReference>
<proteinExistence type="predicted"/>
<evidence type="ECO:0000313" key="2">
    <source>
        <dbReference type="EMBL" id="NIK87517.1"/>
    </source>
</evidence>
<gene>
    <name evidence="2" type="ORF">FHS83_000835</name>
</gene>
<comment type="caution">
    <text evidence="2">The sequence shown here is derived from an EMBL/GenBank/DDBJ whole genome shotgun (WGS) entry which is preliminary data.</text>
</comment>